<reference evidence="2" key="1">
    <citation type="journal article" date="2017" name="Int. J. Syst. Evol. Microbiol.">
        <title>Notoacmeibacter marinus gen. nov., sp. nov., isolated from the gut of a limpet and proposal of Notoacmeibacteraceae fam. nov. in the order Rhizobiales of the class Alphaproteobacteria.</title>
        <authorList>
            <person name="Huang Z."/>
            <person name="Guo F."/>
            <person name="Lai Q."/>
        </authorList>
    </citation>
    <scope>NUCLEOTIDE SEQUENCE [LARGE SCALE GENOMIC DNA]</scope>
    <source>
        <strain evidence="2">XMTR2A4</strain>
    </source>
</reference>
<dbReference type="Proteomes" id="UP000215405">
    <property type="component" value="Unassembled WGS sequence"/>
</dbReference>
<evidence type="ECO:0000313" key="2">
    <source>
        <dbReference type="Proteomes" id="UP000215405"/>
    </source>
</evidence>
<sequence length="275" mass="30157">MMNDRAENDNSLRDRLKRFETAVIFANSTAADPAGYEAKPDTKRLHVFFGPVWKILGEPFTQNSLLCQPMRTHETLIQSAGNREAAQALFASGALIGTAAVRGGKDHFGPLDGRPATIRPDGIDFVIDGRATVHGWYTQGRPPSTGFMVALWLMENCPWMTVTLDGFTGVPDGANKMLNSHDWILEQSVLEIERRAGRLTRLPEPGTTTVQALQSRYPDMDVSKIAEVVQGNLEITVAATRSLAAKAVRRRDSGAVLRKWGARLRSLAKRSDGTG</sequence>
<evidence type="ECO:0000313" key="1">
    <source>
        <dbReference type="EMBL" id="OXS99168.1"/>
    </source>
</evidence>
<gene>
    <name evidence="1" type="ORF">B7H23_13295</name>
</gene>
<dbReference type="AlphaFoldDB" id="A0A231UT95"/>
<keyword evidence="2" id="KW-1185">Reference proteome</keyword>
<protein>
    <submittedName>
        <fullName evidence="1">Uncharacterized protein</fullName>
    </submittedName>
</protein>
<accession>A0A231UT95</accession>
<dbReference type="EMBL" id="NBYO01000003">
    <property type="protein sequence ID" value="OXS99168.1"/>
    <property type="molecule type" value="Genomic_DNA"/>
</dbReference>
<proteinExistence type="predicted"/>
<name>A0A231UT95_9HYPH</name>
<dbReference type="RefSeq" id="WP_094077954.1">
    <property type="nucleotide sequence ID" value="NZ_NBYO01000003.1"/>
</dbReference>
<comment type="caution">
    <text evidence="1">The sequence shown here is derived from an EMBL/GenBank/DDBJ whole genome shotgun (WGS) entry which is preliminary data.</text>
</comment>
<organism evidence="1 2">
    <name type="scientific">Notoacmeibacter marinus</name>
    <dbReference type="NCBI Taxonomy" id="1876515"/>
    <lineage>
        <taxon>Bacteria</taxon>
        <taxon>Pseudomonadati</taxon>
        <taxon>Pseudomonadota</taxon>
        <taxon>Alphaproteobacteria</taxon>
        <taxon>Hyphomicrobiales</taxon>
        <taxon>Notoacmeibacteraceae</taxon>
        <taxon>Notoacmeibacter</taxon>
    </lineage>
</organism>